<protein>
    <submittedName>
        <fullName evidence="5">RNI-like protein</fullName>
    </submittedName>
</protein>
<dbReference type="InterPro" id="IPR050648">
    <property type="entry name" value="F-box_LRR-repeat"/>
</dbReference>
<dbReference type="Pfam" id="PF12937">
    <property type="entry name" value="F-box-like"/>
    <property type="match status" value="1"/>
</dbReference>
<dbReference type="PANTHER" id="PTHR13382">
    <property type="entry name" value="MITOCHONDRIAL ATP SYNTHASE COUPLING FACTOR B"/>
    <property type="match status" value="1"/>
</dbReference>
<proteinExistence type="predicted"/>
<evidence type="ECO:0000256" key="2">
    <source>
        <dbReference type="SAM" id="MobiDB-lite"/>
    </source>
</evidence>
<dbReference type="InterPro" id="IPR032675">
    <property type="entry name" value="LRR_dom_sf"/>
</dbReference>
<feature type="region of interest" description="Disordered" evidence="2">
    <location>
        <begin position="565"/>
        <end position="609"/>
    </location>
</feature>
<name>A0A3N4LKP4_9PEZI</name>
<dbReference type="EMBL" id="ML121556">
    <property type="protein sequence ID" value="RPB21952.1"/>
    <property type="molecule type" value="Genomic_DNA"/>
</dbReference>
<feature type="compositionally biased region" description="Acidic residues" evidence="2">
    <location>
        <begin position="576"/>
        <end position="591"/>
    </location>
</feature>
<keyword evidence="6" id="KW-1185">Reference proteome</keyword>
<dbReference type="Gene3D" id="3.80.10.10">
    <property type="entry name" value="Ribonuclease Inhibitor"/>
    <property type="match status" value="2"/>
</dbReference>
<dbReference type="SUPFAM" id="SSF81383">
    <property type="entry name" value="F-box domain"/>
    <property type="match status" value="1"/>
</dbReference>
<evidence type="ECO:0000259" key="4">
    <source>
        <dbReference type="Pfam" id="PF25372"/>
    </source>
</evidence>
<sequence length="609" mass="67910">MTKARGQPRTPTSDGSSSSSPERAPYPGDDSDDFLLANGDESNTSITEPIPNFRNMAVSTSPTSTSLRAWKTSSRGELKGLCGGKIAVEMSPMDRLPNELLIIIFSKLTHPTDLRNCMLVCTKWASCAVDQLWHRPYVAKWEQFRSVVETLHSENATFDYARLIKRLNLTFLAKQISDGTVASLSMCGRLERLTLTNCRDLTDSGLDNLIPNNPGLLALDLSNLFELTDRTINAIAENCTRLQGLNIAGCNKVTDSSLVNLSKNCKLLKRLKLNECDNLTDEAVIAMAQNCSQLLEVDLQRCTEITDTAVVHLFKDLRQLRELHLAFCIQITDDAFYKIPNHQIESLRNIDLTNCELLTDEAVIKIVSVAPRLRSLILAKCKNITDRGVENITRLGKWIHYLALGHCSHITDTSLRKISRHCSRIRYIDLAGCMHLTDEGVIELAQLPKLKRVGLVKCAKITNLSIVALVAKPQACVLERVHLSYCPKLTLSGITKLVNKCQRLTHLSLTGIETFYTNDELSKFCREPPDEFTLHQREVLYGCVFSGQGVHKLRYYLNTKAKASVDSPPQFHEHEEFEDESATAEQEEDIDNGWAGTEANGFDGEGAGN</sequence>
<dbReference type="InterPro" id="IPR057207">
    <property type="entry name" value="FBXL15_LRR"/>
</dbReference>
<gene>
    <name evidence="5" type="ORF">L211DRAFT_827582</name>
</gene>
<evidence type="ECO:0000256" key="1">
    <source>
        <dbReference type="ARBA" id="ARBA00022786"/>
    </source>
</evidence>
<dbReference type="Proteomes" id="UP000267821">
    <property type="component" value="Unassembled WGS sequence"/>
</dbReference>
<evidence type="ECO:0000313" key="6">
    <source>
        <dbReference type="Proteomes" id="UP000267821"/>
    </source>
</evidence>
<evidence type="ECO:0000313" key="5">
    <source>
        <dbReference type="EMBL" id="RPB21952.1"/>
    </source>
</evidence>
<keyword evidence="1" id="KW-0833">Ubl conjugation pathway</keyword>
<evidence type="ECO:0000259" key="3">
    <source>
        <dbReference type="Pfam" id="PF12937"/>
    </source>
</evidence>
<reference evidence="5 6" key="1">
    <citation type="journal article" date="2018" name="Nat. Ecol. Evol.">
        <title>Pezizomycetes genomes reveal the molecular basis of ectomycorrhizal truffle lifestyle.</title>
        <authorList>
            <person name="Murat C."/>
            <person name="Payen T."/>
            <person name="Noel B."/>
            <person name="Kuo A."/>
            <person name="Morin E."/>
            <person name="Chen J."/>
            <person name="Kohler A."/>
            <person name="Krizsan K."/>
            <person name="Balestrini R."/>
            <person name="Da Silva C."/>
            <person name="Montanini B."/>
            <person name="Hainaut M."/>
            <person name="Levati E."/>
            <person name="Barry K.W."/>
            <person name="Belfiori B."/>
            <person name="Cichocki N."/>
            <person name="Clum A."/>
            <person name="Dockter R.B."/>
            <person name="Fauchery L."/>
            <person name="Guy J."/>
            <person name="Iotti M."/>
            <person name="Le Tacon F."/>
            <person name="Lindquist E.A."/>
            <person name="Lipzen A."/>
            <person name="Malagnac F."/>
            <person name="Mello A."/>
            <person name="Molinier V."/>
            <person name="Miyauchi S."/>
            <person name="Poulain J."/>
            <person name="Riccioni C."/>
            <person name="Rubini A."/>
            <person name="Sitrit Y."/>
            <person name="Splivallo R."/>
            <person name="Traeger S."/>
            <person name="Wang M."/>
            <person name="Zifcakova L."/>
            <person name="Wipf D."/>
            <person name="Zambonelli A."/>
            <person name="Paolocci F."/>
            <person name="Nowrousian M."/>
            <person name="Ottonello S."/>
            <person name="Baldrian P."/>
            <person name="Spatafora J.W."/>
            <person name="Henrissat B."/>
            <person name="Nagy L.G."/>
            <person name="Aury J.M."/>
            <person name="Wincker P."/>
            <person name="Grigoriev I.V."/>
            <person name="Bonfante P."/>
            <person name="Martin F.M."/>
        </authorList>
    </citation>
    <scope>NUCLEOTIDE SEQUENCE [LARGE SCALE GENOMIC DNA]</scope>
    <source>
        <strain evidence="5 6">ATCC MYA-4762</strain>
    </source>
</reference>
<dbReference type="InParanoid" id="A0A3N4LKP4"/>
<feature type="domain" description="F-box/LRR-repeat protein 15-like leucin rich repeat" evidence="4">
    <location>
        <begin position="174"/>
        <end position="337"/>
    </location>
</feature>
<dbReference type="PANTHER" id="PTHR13382:SF67">
    <property type="entry name" value="SCF E3 UBIQUITIN LIGASE COMPLEX F-BOX PROTEIN POF2"/>
    <property type="match status" value="1"/>
</dbReference>
<dbReference type="SUPFAM" id="SSF52047">
    <property type="entry name" value="RNI-like"/>
    <property type="match status" value="1"/>
</dbReference>
<dbReference type="Pfam" id="PF25372">
    <property type="entry name" value="DUF7885"/>
    <property type="match status" value="1"/>
</dbReference>
<dbReference type="InterPro" id="IPR001810">
    <property type="entry name" value="F-box_dom"/>
</dbReference>
<dbReference type="GO" id="GO:0005737">
    <property type="term" value="C:cytoplasm"/>
    <property type="evidence" value="ECO:0007669"/>
    <property type="project" value="TreeGrafter"/>
</dbReference>
<accession>A0A3N4LKP4</accession>
<dbReference type="SMART" id="SM00367">
    <property type="entry name" value="LRR_CC"/>
    <property type="match status" value="12"/>
</dbReference>
<dbReference type="InterPro" id="IPR006553">
    <property type="entry name" value="Leu-rich_rpt_Cys-con_subtyp"/>
</dbReference>
<organism evidence="5 6">
    <name type="scientific">Terfezia boudieri ATCC MYA-4762</name>
    <dbReference type="NCBI Taxonomy" id="1051890"/>
    <lineage>
        <taxon>Eukaryota</taxon>
        <taxon>Fungi</taxon>
        <taxon>Dikarya</taxon>
        <taxon>Ascomycota</taxon>
        <taxon>Pezizomycotina</taxon>
        <taxon>Pezizomycetes</taxon>
        <taxon>Pezizales</taxon>
        <taxon>Pezizaceae</taxon>
        <taxon>Terfezia</taxon>
    </lineage>
</organism>
<dbReference type="AlphaFoldDB" id="A0A3N4LKP4"/>
<feature type="region of interest" description="Disordered" evidence="2">
    <location>
        <begin position="1"/>
        <end position="59"/>
    </location>
</feature>
<feature type="domain" description="F-box" evidence="3">
    <location>
        <begin position="93"/>
        <end position="137"/>
    </location>
</feature>
<dbReference type="InterPro" id="IPR036047">
    <property type="entry name" value="F-box-like_dom_sf"/>
</dbReference>
<dbReference type="OrthoDB" id="10257471at2759"/>
<dbReference type="STRING" id="1051890.A0A3N4LKP4"/>